<accession>Q9HJ55</accession>
<evidence type="ECO:0000313" key="8">
    <source>
        <dbReference type="Proteomes" id="UP000001024"/>
    </source>
</evidence>
<dbReference type="eggNOG" id="arCOG01730">
    <property type="taxonomic scope" value="Archaea"/>
</dbReference>
<dbReference type="AlphaFoldDB" id="Q9HJ55"/>
<organism evidence="7 8">
    <name type="scientific">Thermoplasma acidophilum (strain ATCC 25905 / DSM 1728 / JCM 9062 / NBRC 15155 / AMRC-C165)</name>
    <dbReference type="NCBI Taxonomy" id="273075"/>
    <lineage>
        <taxon>Archaea</taxon>
        <taxon>Methanobacteriati</taxon>
        <taxon>Thermoplasmatota</taxon>
        <taxon>Thermoplasmata</taxon>
        <taxon>Thermoplasmatales</taxon>
        <taxon>Thermoplasmataceae</taxon>
        <taxon>Thermoplasma</taxon>
    </lineage>
</organism>
<dbReference type="HOGENOM" id="CLU_046582_2_1_2"/>
<keyword evidence="5" id="KW-0560">Oxidoreductase</keyword>
<keyword evidence="4" id="KW-0862">Zinc</keyword>
<dbReference type="CDD" id="cd07363">
    <property type="entry name" value="45_DOPA_Dioxygenase"/>
    <property type="match status" value="1"/>
</dbReference>
<sequence length="272" mass="29884">MYALIHRMTLNAMVYAPNTPTLIGDLGVKHTETERALNEIGRSCADRIDTVIVVSPHFITSGGFGIVASERPKQLYDFYGFPDSFYLVKYDPPGNPEMGEMLIRELLKQGIPAGNATSWGLDHGAWSPLRLMFPDADKRVLPVSISPALGADSHLKLGMAIRKVSSEHDAMLLVTGSIIHRLDLYSKGTGEMPEEALKYLELAAKYMVAGSWEAIWNISHDLFIAASPEGGEYPSRVLAGSASNRMRGRIMAQELEFNAVSLTTILFSEGLR</sequence>
<dbReference type="Pfam" id="PF02900">
    <property type="entry name" value="LigB"/>
    <property type="match status" value="1"/>
</dbReference>
<evidence type="ECO:0000256" key="4">
    <source>
        <dbReference type="ARBA" id="ARBA00022833"/>
    </source>
</evidence>
<proteinExistence type="inferred from homology"/>
<dbReference type="GO" id="GO:0008270">
    <property type="term" value="F:zinc ion binding"/>
    <property type="evidence" value="ECO:0007669"/>
    <property type="project" value="InterPro"/>
</dbReference>
<reference evidence="7 8" key="1">
    <citation type="journal article" date="2000" name="Nature">
        <title>The genome sequence of the thermoacidophilic scavenger Thermoplasma acidophilum.</title>
        <authorList>
            <person name="Ruepp A."/>
            <person name="Graml W."/>
            <person name="Santos-Martinez M.L."/>
            <person name="Koretke K.K."/>
            <person name="Volker C."/>
            <person name="Mewes H.W."/>
            <person name="Frishman D."/>
            <person name="Stocker S."/>
            <person name="Lupas A.N."/>
            <person name="Baumeister W."/>
        </authorList>
    </citation>
    <scope>NUCLEOTIDE SEQUENCE [LARGE SCALE GENOMIC DNA]</scope>
    <source>
        <strain evidence="8">ATCC 25905 / DSM 1728 / JCM 9062 / NBRC 15155 / AMRC-C165</strain>
    </source>
</reference>
<evidence type="ECO:0000259" key="6">
    <source>
        <dbReference type="Pfam" id="PF02900"/>
    </source>
</evidence>
<dbReference type="EMBL" id="AL445066">
    <property type="protein sequence ID" value="CAC12244.1"/>
    <property type="molecule type" value="Genomic_DNA"/>
</dbReference>
<dbReference type="PaxDb" id="273075-Ta1117"/>
<dbReference type="STRING" id="273075.gene:9572339"/>
<dbReference type="InParanoid" id="Q9HJ55"/>
<evidence type="ECO:0000256" key="3">
    <source>
        <dbReference type="ARBA" id="ARBA00022723"/>
    </source>
</evidence>
<comment type="cofactor">
    <cofactor evidence="1">
        <name>Zn(2+)</name>
        <dbReference type="ChEBI" id="CHEBI:29105"/>
    </cofactor>
</comment>
<dbReference type="GO" id="GO:0008198">
    <property type="term" value="F:ferrous iron binding"/>
    <property type="evidence" value="ECO:0007669"/>
    <property type="project" value="InterPro"/>
</dbReference>
<dbReference type="InterPro" id="IPR004183">
    <property type="entry name" value="Xdiol_dOase_suB"/>
</dbReference>
<evidence type="ECO:0000256" key="5">
    <source>
        <dbReference type="ARBA" id="ARBA00023002"/>
    </source>
</evidence>
<dbReference type="PANTHER" id="PTHR30096">
    <property type="entry name" value="4,5-DOPA DIOXYGENASE EXTRADIOL-LIKE PROTEIN"/>
    <property type="match status" value="1"/>
</dbReference>
<dbReference type="KEGG" id="tac:Ta1117"/>
<evidence type="ECO:0000256" key="2">
    <source>
        <dbReference type="ARBA" id="ARBA00007581"/>
    </source>
</evidence>
<keyword evidence="3" id="KW-0479">Metal-binding</keyword>
<dbReference type="SUPFAM" id="SSF53213">
    <property type="entry name" value="LigB-like"/>
    <property type="match status" value="1"/>
</dbReference>
<dbReference type="Proteomes" id="UP000001024">
    <property type="component" value="Chromosome"/>
</dbReference>
<name>Q9HJ55_THEAC</name>
<dbReference type="PANTHER" id="PTHR30096:SF0">
    <property type="entry name" value="4,5-DOPA DIOXYGENASE EXTRADIOL-LIKE PROTEIN"/>
    <property type="match status" value="1"/>
</dbReference>
<dbReference type="InterPro" id="IPR014436">
    <property type="entry name" value="Extradiol_dOase_DODA"/>
</dbReference>
<keyword evidence="8" id="KW-1185">Reference proteome</keyword>
<dbReference type="Gene3D" id="3.40.830.10">
    <property type="entry name" value="LigB-like"/>
    <property type="match status" value="1"/>
</dbReference>
<gene>
    <name evidence="7" type="ordered locus">Ta1117</name>
</gene>
<comment type="similarity">
    <text evidence="2">Belongs to the DODA-type extradiol aromatic ring-opening dioxygenase family.</text>
</comment>
<evidence type="ECO:0000256" key="1">
    <source>
        <dbReference type="ARBA" id="ARBA00001947"/>
    </source>
</evidence>
<dbReference type="EnsemblBacteria" id="CAC12244">
    <property type="protein sequence ID" value="CAC12244"/>
    <property type="gene ID" value="CAC12244"/>
</dbReference>
<dbReference type="PIRSF" id="PIRSF006157">
    <property type="entry name" value="Doxgns_DODA"/>
    <property type="match status" value="1"/>
</dbReference>
<dbReference type="GO" id="GO:0016702">
    <property type="term" value="F:oxidoreductase activity, acting on single donors with incorporation of molecular oxygen, incorporation of two atoms of oxygen"/>
    <property type="evidence" value="ECO:0007669"/>
    <property type="project" value="UniProtKB-ARBA"/>
</dbReference>
<evidence type="ECO:0000313" key="7">
    <source>
        <dbReference type="EMBL" id="CAC12244.1"/>
    </source>
</evidence>
<feature type="domain" description="Extradiol ring-cleavage dioxygenase class III enzyme subunit B" evidence="6">
    <location>
        <begin position="33"/>
        <end position="245"/>
    </location>
</feature>
<protein>
    <submittedName>
        <fullName evidence="7">Homoprotocatechuate 2, 3-dioxygenase related protein</fullName>
    </submittedName>
</protein>